<evidence type="ECO:0000313" key="4">
    <source>
        <dbReference type="EMBL" id="TWU12315.1"/>
    </source>
</evidence>
<dbReference type="Pfam" id="PF02597">
    <property type="entry name" value="ThiS"/>
    <property type="match status" value="1"/>
</dbReference>
<proteinExistence type="inferred from homology"/>
<dbReference type="InterPro" id="IPR012675">
    <property type="entry name" value="Beta-grasp_dom_sf"/>
</dbReference>
<sequence length="81" mass="8421">MKLDVRLFAQARELAGAEHVSVELPDSSTVAALREVLAAQFPQLAPLSPNLLIAIGTDYASSETVLSPDADIACFPPVSGG</sequence>
<evidence type="ECO:0000256" key="1">
    <source>
        <dbReference type="ARBA" id="ARBA00022741"/>
    </source>
</evidence>
<dbReference type="PANTHER" id="PTHR33359">
    <property type="entry name" value="MOLYBDOPTERIN SYNTHASE SULFUR CARRIER SUBUNIT"/>
    <property type="match status" value="1"/>
</dbReference>
<comment type="similarity">
    <text evidence="2">Belongs to the MoaD family.</text>
</comment>
<dbReference type="PANTHER" id="PTHR33359:SF1">
    <property type="entry name" value="MOLYBDOPTERIN SYNTHASE SULFUR CARRIER SUBUNIT"/>
    <property type="match status" value="1"/>
</dbReference>
<dbReference type="GO" id="GO:0006777">
    <property type="term" value="P:Mo-molybdopterin cofactor biosynthetic process"/>
    <property type="evidence" value="ECO:0007669"/>
    <property type="project" value="InterPro"/>
</dbReference>
<dbReference type="GO" id="GO:0000166">
    <property type="term" value="F:nucleotide binding"/>
    <property type="evidence" value="ECO:0007669"/>
    <property type="project" value="UniProtKB-KW"/>
</dbReference>
<dbReference type="CDD" id="cd00754">
    <property type="entry name" value="Ubl_MoaD"/>
    <property type="match status" value="1"/>
</dbReference>
<keyword evidence="1" id="KW-0547">Nucleotide-binding</keyword>
<dbReference type="SUPFAM" id="SSF54285">
    <property type="entry name" value="MoaD/ThiS"/>
    <property type="match status" value="1"/>
</dbReference>
<gene>
    <name evidence="4" type="primary">moaD</name>
    <name evidence="4" type="ORF">CA54_11380</name>
</gene>
<dbReference type="InterPro" id="IPR044672">
    <property type="entry name" value="MOCS2A"/>
</dbReference>
<evidence type="ECO:0000313" key="5">
    <source>
        <dbReference type="Proteomes" id="UP000320735"/>
    </source>
</evidence>
<evidence type="ECO:0000256" key="3">
    <source>
        <dbReference type="ARBA" id="ARBA00024247"/>
    </source>
</evidence>
<dbReference type="AlphaFoldDB" id="A0A5C6BJX0"/>
<accession>A0A5C6BJX0</accession>
<comment type="caution">
    <text evidence="4">The sequence shown here is derived from an EMBL/GenBank/DDBJ whole genome shotgun (WGS) entry which is preliminary data.</text>
</comment>
<organism evidence="4 5">
    <name type="scientific">Symmachiella macrocystis</name>
    <dbReference type="NCBI Taxonomy" id="2527985"/>
    <lineage>
        <taxon>Bacteria</taxon>
        <taxon>Pseudomonadati</taxon>
        <taxon>Planctomycetota</taxon>
        <taxon>Planctomycetia</taxon>
        <taxon>Planctomycetales</taxon>
        <taxon>Planctomycetaceae</taxon>
        <taxon>Symmachiella</taxon>
    </lineage>
</organism>
<protein>
    <recommendedName>
        <fullName evidence="3">Molybdopterin synthase sulfur carrier subunit</fullName>
    </recommendedName>
</protein>
<dbReference type="RefSeq" id="WP_146369807.1">
    <property type="nucleotide sequence ID" value="NZ_SJPP01000001.1"/>
</dbReference>
<dbReference type="OrthoDB" id="7066694at2"/>
<name>A0A5C6BJX0_9PLAN</name>
<keyword evidence="5" id="KW-1185">Reference proteome</keyword>
<dbReference type="EMBL" id="SJPP01000001">
    <property type="protein sequence ID" value="TWU12315.1"/>
    <property type="molecule type" value="Genomic_DNA"/>
</dbReference>
<dbReference type="Gene3D" id="3.10.20.30">
    <property type="match status" value="1"/>
</dbReference>
<evidence type="ECO:0000256" key="2">
    <source>
        <dbReference type="ARBA" id="ARBA00024200"/>
    </source>
</evidence>
<reference evidence="4 5" key="1">
    <citation type="submission" date="2019-02" db="EMBL/GenBank/DDBJ databases">
        <title>Deep-cultivation of Planctomycetes and their phenomic and genomic characterization uncovers novel biology.</title>
        <authorList>
            <person name="Wiegand S."/>
            <person name="Jogler M."/>
            <person name="Boedeker C."/>
            <person name="Pinto D."/>
            <person name="Vollmers J."/>
            <person name="Rivas-Marin E."/>
            <person name="Kohn T."/>
            <person name="Peeters S.H."/>
            <person name="Heuer A."/>
            <person name="Rast P."/>
            <person name="Oberbeckmann S."/>
            <person name="Bunk B."/>
            <person name="Jeske O."/>
            <person name="Meyerdierks A."/>
            <person name="Storesund J.E."/>
            <person name="Kallscheuer N."/>
            <person name="Luecker S."/>
            <person name="Lage O.M."/>
            <person name="Pohl T."/>
            <person name="Merkel B.J."/>
            <person name="Hornburger P."/>
            <person name="Mueller R.-W."/>
            <person name="Bruemmer F."/>
            <person name="Labrenz M."/>
            <person name="Spormann A.M."/>
            <person name="Op Den Camp H."/>
            <person name="Overmann J."/>
            <person name="Amann R."/>
            <person name="Jetten M.S.M."/>
            <person name="Mascher T."/>
            <person name="Medema M.H."/>
            <person name="Devos D.P."/>
            <person name="Kaster A.-K."/>
            <person name="Ovreas L."/>
            <person name="Rohde M."/>
            <person name="Galperin M.Y."/>
            <person name="Jogler C."/>
        </authorList>
    </citation>
    <scope>NUCLEOTIDE SEQUENCE [LARGE SCALE GENOMIC DNA]</scope>
    <source>
        <strain evidence="4 5">CA54</strain>
    </source>
</reference>
<dbReference type="UniPathway" id="UPA00344"/>
<dbReference type="Proteomes" id="UP000320735">
    <property type="component" value="Unassembled WGS sequence"/>
</dbReference>
<dbReference type="GO" id="GO:1990133">
    <property type="term" value="C:molybdopterin adenylyltransferase complex"/>
    <property type="evidence" value="ECO:0007669"/>
    <property type="project" value="TreeGrafter"/>
</dbReference>
<dbReference type="InterPro" id="IPR003749">
    <property type="entry name" value="ThiS/MoaD-like"/>
</dbReference>
<dbReference type="InterPro" id="IPR016155">
    <property type="entry name" value="Mopterin_synth/thiamin_S_b"/>
</dbReference>